<dbReference type="InterPro" id="IPR027417">
    <property type="entry name" value="P-loop_NTPase"/>
</dbReference>
<dbReference type="Proteomes" id="UP001597295">
    <property type="component" value="Unassembled WGS sequence"/>
</dbReference>
<dbReference type="InterPro" id="IPR003593">
    <property type="entry name" value="AAA+_ATPase"/>
</dbReference>
<dbReference type="Pfam" id="PF00004">
    <property type="entry name" value="AAA"/>
    <property type="match status" value="1"/>
</dbReference>
<name>A0ABW5DQK0_9PROT</name>
<protein>
    <submittedName>
        <fullName evidence="2">AAA family ATPase</fullName>
    </submittedName>
</protein>
<comment type="caution">
    <text evidence="2">The sequence shown here is derived from an EMBL/GenBank/DDBJ whole genome shotgun (WGS) entry which is preliminary data.</text>
</comment>
<evidence type="ECO:0000259" key="1">
    <source>
        <dbReference type="SMART" id="SM00382"/>
    </source>
</evidence>
<dbReference type="SMART" id="SM00382">
    <property type="entry name" value="AAA"/>
    <property type="match status" value="1"/>
</dbReference>
<evidence type="ECO:0000313" key="3">
    <source>
        <dbReference type="Proteomes" id="UP001597295"/>
    </source>
</evidence>
<organism evidence="2 3">
    <name type="scientific">Lacibacterium aquatile</name>
    <dbReference type="NCBI Taxonomy" id="1168082"/>
    <lineage>
        <taxon>Bacteria</taxon>
        <taxon>Pseudomonadati</taxon>
        <taxon>Pseudomonadota</taxon>
        <taxon>Alphaproteobacteria</taxon>
        <taxon>Rhodospirillales</taxon>
        <taxon>Rhodospirillaceae</taxon>
    </lineage>
</organism>
<dbReference type="PANTHER" id="PTHR10046">
    <property type="entry name" value="ATP DEPENDENT LON PROTEASE FAMILY MEMBER"/>
    <property type="match status" value="1"/>
</dbReference>
<proteinExistence type="predicted"/>
<accession>A0ABW5DQK0</accession>
<dbReference type="EMBL" id="JBHUIP010000011">
    <property type="protein sequence ID" value="MFD2263407.1"/>
    <property type="molecule type" value="Genomic_DNA"/>
</dbReference>
<dbReference type="SUPFAM" id="SSF52540">
    <property type="entry name" value="P-loop containing nucleoside triphosphate hydrolases"/>
    <property type="match status" value="1"/>
</dbReference>
<sequence>MTEPIPPIFWLYLEHPAKHTVPVLQELKQLVIELTDKSIPAPANRRRENKPQFFIGRVTSTPELEYEFETATTLLAAQCGDQRSMVAIGSELFRHARENPENPNVETYLKLAREWTRLGRDPDFQNFDPSSEFPARKAIQSAFYRFADEQEMATIVRPEPEEPEVEIYSTLRMRVLLEPTTDKLLKALAGELPLIPAPNPSILRQRLQTEFPWAEAAIDTMVKAVILAHARDSVMWMRPMLLVGEPGCGKTRLCQRFAEWSGVPNRTLSFAGMSDARLMLGTARGWHNATPSYPLDLILRSGIANPLLIIDEIEKAQRGHISGNGGDVQAAMLNFIERESASRFVDGYAASPVDLSRITWMATANSLEGLSAALLSRMTVIPFPSPTAEHFDALIELLTADLPGHLEPEAIEFLRSEFAKGRVSIRDLKRAIEAALACVPQTISTLLN</sequence>
<keyword evidence="3" id="KW-1185">Reference proteome</keyword>
<evidence type="ECO:0000313" key="2">
    <source>
        <dbReference type="EMBL" id="MFD2263407.1"/>
    </source>
</evidence>
<feature type="domain" description="AAA+ ATPase" evidence="1">
    <location>
        <begin position="236"/>
        <end position="385"/>
    </location>
</feature>
<dbReference type="Gene3D" id="3.40.50.300">
    <property type="entry name" value="P-loop containing nucleotide triphosphate hydrolases"/>
    <property type="match status" value="1"/>
</dbReference>
<gene>
    <name evidence="2" type="ORF">ACFSM5_10950</name>
</gene>
<dbReference type="InterPro" id="IPR027065">
    <property type="entry name" value="Lon_Prtase"/>
</dbReference>
<dbReference type="InterPro" id="IPR003959">
    <property type="entry name" value="ATPase_AAA_core"/>
</dbReference>
<reference evidence="3" key="1">
    <citation type="journal article" date="2019" name="Int. J. Syst. Evol. Microbiol.">
        <title>The Global Catalogue of Microorganisms (GCM) 10K type strain sequencing project: providing services to taxonomists for standard genome sequencing and annotation.</title>
        <authorList>
            <consortium name="The Broad Institute Genomics Platform"/>
            <consortium name="The Broad Institute Genome Sequencing Center for Infectious Disease"/>
            <person name="Wu L."/>
            <person name="Ma J."/>
        </authorList>
    </citation>
    <scope>NUCLEOTIDE SEQUENCE [LARGE SCALE GENOMIC DNA]</scope>
    <source>
        <strain evidence="3">CGMCC 1.19062</strain>
    </source>
</reference>
<dbReference type="RefSeq" id="WP_379876410.1">
    <property type="nucleotide sequence ID" value="NZ_JBHUIP010000011.1"/>
</dbReference>